<evidence type="ECO:0000256" key="1">
    <source>
        <dbReference type="SAM" id="Phobius"/>
    </source>
</evidence>
<proteinExistence type="predicted"/>
<dbReference type="AlphaFoldDB" id="A0A1H1W9B7"/>
<dbReference type="OrthoDB" id="3539663at2"/>
<protein>
    <submittedName>
        <fullName evidence="2">Uncharacterized protein</fullName>
    </submittedName>
</protein>
<keyword evidence="1" id="KW-0812">Transmembrane</keyword>
<keyword evidence="1" id="KW-1133">Transmembrane helix</keyword>
<accession>A0A1H1W9B7</accession>
<feature type="transmembrane region" description="Helical" evidence="1">
    <location>
        <begin position="66"/>
        <end position="93"/>
    </location>
</feature>
<feature type="transmembrane region" description="Helical" evidence="1">
    <location>
        <begin position="147"/>
        <end position="173"/>
    </location>
</feature>
<sequence length="189" mass="20101">MTRIALLAAPLAMTAYGVTRIIGRLDGHYGPGFDWQLAHLFGLAGMLLFIPIILALRPLMRTGRTLLTGITLLGLATTIVQFSADMILGLAAADRDELKTLQHGFSDIPGVRLAFYDVGPILFFLGIVAIAALTAAAGNLPWWSPAIMLVAVLLPLVDLNLMPLTGLLMLAALHPLRGGDRSLIPAGSR</sequence>
<reference evidence="2 3" key="1">
    <citation type="submission" date="2016-10" db="EMBL/GenBank/DDBJ databases">
        <authorList>
            <person name="de Groot N.N."/>
        </authorList>
    </citation>
    <scope>NUCLEOTIDE SEQUENCE [LARGE SCALE GENOMIC DNA]</scope>
    <source>
        <strain evidence="2 3">DSM 43941</strain>
    </source>
</reference>
<dbReference type="Proteomes" id="UP000198688">
    <property type="component" value="Chromosome I"/>
</dbReference>
<name>A0A1H1W9B7_9ACTN</name>
<keyword evidence="1" id="KW-0472">Membrane</keyword>
<keyword evidence="3" id="KW-1185">Reference proteome</keyword>
<evidence type="ECO:0000313" key="2">
    <source>
        <dbReference type="EMBL" id="SDS93036.1"/>
    </source>
</evidence>
<evidence type="ECO:0000313" key="3">
    <source>
        <dbReference type="Proteomes" id="UP000198688"/>
    </source>
</evidence>
<dbReference type="EMBL" id="LT629758">
    <property type="protein sequence ID" value="SDS93036.1"/>
    <property type="molecule type" value="Genomic_DNA"/>
</dbReference>
<dbReference type="RefSeq" id="WP_092543637.1">
    <property type="nucleotide sequence ID" value="NZ_BOMJ01000013.1"/>
</dbReference>
<feature type="transmembrane region" description="Helical" evidence="1">
    <location>
        <begin position="33"/>
        <end position="54"/>
    </location>
</feature>
<gene>
    <name evidence="2" type="ORF">SAMN04489716_2011</name>
</gene>
<organism evidence="2 3">
    <name type="scientific">Actinoplanes derwentensis</name>
    <dbReference type="NCBI Taxonomy" id="113562"/>
    <lineage>
        <taxon>Bacteria</taxon>
        <taxon>Bacillati</taxon>
        <taxon>Actinomycetota</taxon>
        <taxon>Actinomycetes</taxon>
        <taxon>Micromonosporales</taxon>
        <taxon>Micromonosporaceae</taxon>
        <taxon>Actinoplanes</taxon>
    </lineage>
</organism>
<feature type="transmembrane region" description="Helical" evidence="1">
    <location>
        <begin position="113"/>
        <end position="135"/>
    </location>
</feature>